<reference evidence="3" key="1">
    <citation type="submission" date="2024-07" db="EMBL/GenBank/DDBJ databases">
        <title>Complete genome sequence of Verrucomicrobiaceae bacterium NT6N.</title>
        <authorList>
            <person name="Huang C."/>
            <person name="Takami H."/>
            <person name="Hamasaki K."/>
        </authorList>
    </citation>
    <scope>NUCLEOTIDE SEQUENCE</scope>
    <source>
        <strain evidence="3">NT6N</strain>
    </source>
</reference>
<dbReference type="EMBL" id="AP026866">
    <property type="protein sequence ID" value="BDS05321.1"/>
    <property type="molecule type" value="Genomic_DNA"/>
</dbReference>
<dbReference type="NCBIfam" id="TIGR02605">
    <property type="entry name" value="CxxC_CxxC_SSSS"/>
    <property type="match status" value="1"/>
</dbReference>
<dbReference type="KEGG" id="osu:NT6N_03610"/>
<feature type="domain" description="Putative regulatory protein FmdB zinc ribbon" evidence="2">
    <location>
        <begin position="1"/>
        <end position="43"/>
    </location>
</feature>
<dbReference type="InterPro" id="IPR013429">
    <property type="entry name" value="Regulatory_FmdB_Zinc_ribbon"/>
</dbReference>
<dbReference type="SMART" id="SM00834">
    <property type="entry name" value="CxxC_CXXC_SSSS"/>
    <property type="match status" value="1"/>
</dbReference>
<dbReference type="PANTHER" id="PTHR34404:SF2">
    <property type="entry name" value="CONSERVED SERINE RICH PROTEIN"/>
    <property type="match status" value="1"/>
</dbReference>
<feature type="region of interest" description="Disordered" evidence="1">
    <location>
        <begin position="58"/>
        <end position="99"/>
    </location>
</feature>
<evidence type="ECO:0000259" key="2">
    <source>
        <dbReference type="SMART" id="SM00834"/>
    </source>
</evidence>
<evidence type="ECO:0000313" key="3">
    <source>
        <dbReference type="EMBL" id="BDS05321.1"/>
    </source>
</evidence>
<sequence length="99" mass="10476">MPNYDYRCDKCGHVFEIFQKMSDPKLESCPEPSCDGQVKRLLGTGAGLIFKGSGFYQTDYRSDSYKKGASKEGGKGGSKKSDSKPASSGGHSCGSGCGC</sequence>
<protein>
    <recommendedName>
        <fullName evidence="2">Putative regulatory protein FmdB zinc ribbon domain-containing protein</fullName>
    </recommendedName>
</protein>
<gene>
    <name evidence="3" type="ORF">NT6N_03610</name>
</gene>
<proteinExistence type="predicted"/>
<feature type="compositionally biased region" description="Basic and acidic residues" evidence="1">
    <location>
        <begin position="60"/>
        <end position="83"/>
    </location>
</feature>
<dbReference type="AlphaFoldDB" id="A0AAT9FH53"/>
<dbReference type="PANTHER" id="PTHR34404">
    <property type="entry name" value="REGULATORY PROTEIN, FMDB FAMILY"/>
    <property type="match status" value="1"/>
</dbReference>
<dbReference type="Pfam" id="PF09723">
    <property type="entry name" value="Zn_ribbon_8"/>
    <property type="match status" value="1"/>
</dbReference>
<name>A0AAT9FH53_9BACT</name>
<organism evidence="3">
    <name type="scientific">Oceaniferula spumae</name>
    <dbReference type="NCBI Taxonomy" id="2979115"/>
    <lineage>
        <taxon>Bacteria</taxon>
        <taxon>Pseudomonadati</taxon>
        <taxon>Verrucomicrobiota</taxon>
        <taxon>Verrucomicrobiia</taxon>
        <taxon>Verrucomicrobiales</taxon>
        <taxon>Verrucomicrobiaceae</taxon>
        <taxon>Oceaniferula</taxon>
    </lineage>
</organism>
<evidence type="ECO:0000256" key="1">
    <source>
        <dbReference type="SAM" id="MobiDB-lite"/>
    </source>
</evidence>
<accession>A0AAT9FH53</accession>